<dbReference type="Proteomes" id="UP000759537">
    <property type="component" value="Unassembled WGS sequence"/>
</dbReference>
<evidence type="ECO:0000313" key="3">
    <source>
        <dbReference type="Proteomes" id="UP000759537"/>
    </source>
</evidence>
<feature type="region of interest" description="Disordered" evidence="1">
    <location>
        <begin position="200"/>
        <end position="240"/>
    </location>
</feature>
<comment type="caution">
    <text evidence="2">The sequence shown here is derived from an EMBL/GenBank/DDBJ whole genome shotgun (WGS) entry which is preliminary data.</text>
</comment>
<sequence>MVPDLDKESANVGHVSTLNVVRERRQGHLDLLKTPQHSTVAPSRPDFSRLGSHVLAGIDSETVGTSTRHTRGREGPWLADLSRQYTPPQHSSAHSTPRISSYSLLPRIRASSFTDHSQRPFDEWAISQKSYPTPLLLPSPGHPHAATDPDNSQEYTYVKHEPDADLTMPPPRLGWAYINHQAPPVPAWEAGAVRGSQYNASAVRDDPGSSLLNHLHQPARDPTAPSPHGTGGVAEHDSAV</sequence>
<dbReference type="OrthoDB" id="10374752at2759"/>
<reference evidence="2" key="2">
    <citation type="journal article" date="2020" name="Nat. Commun.">
        <title>Large-scale genome sequencing of mycorrhizal fungi provides insights into the early evolution of symbiotic traits.</title>
        <authorList>
            <person name="Miyauchi S."/>
            <person name="Kiss E."/>
            <person name="Kuo A."/>
            <person name="Drula E."/>
            <person name="Kohler A."/>
            <person name="Sanchez-Garcia M."/>
            <person name="Morin E."/>
            <person name="Andreopoulos B."/>
            <person name="Barry K.W."/>
            <person name="Bonito G."/>
            <person name="Buee M."/>
            <person name="Carver A."/>
            <person name="Chen C."/>
            <person name="Cichocki N."/>
            <person name="Clum A."/>
            <person name="Culley D."/>
            <person name="Crous P.W."/>
            <person name="Fauchery L."/>
            <person name="Girlanda M."/>
            <person name="Hayes R.D."/>
            <person name="Keri Z."/>
            <person name="LaButti K."/>
            <person name="Lipzen A."/>
            <person name="Lombard V."/>
            <person name="Magnuson J."/>
            <person name="Maillard F."/>
            <person name="Murat C."/>
            <person name="Nolan M."/>
            <person name="Ohm R.A."/>
            <person name="Pangilinan J."/>
            <person name="Pereira M.F."/>
            <person name="Perotto S."/>
            <person name="Peter M."/>
            <person name="Pfister S."/>
            <person name="Riley R."/>
            <person name="Sitrit Y."/>
            <person name="Stielow J.B."/>
            <person name="Szollosi G."/>
            <person name="Zifcakova L."/>
            <person name="Stursova M."/>
            <person name="Spatafora J.W."/>
            <person name="Tedersoo L."/>
            <person name="Vaario L.M."/>
            <person name="Yamada A."/>
            <person name="Yan M."/>
            <person name="Wang P."/>
            <person name="Xu J."/>
            <person name="Bruns T."/>
            <person name="Baldrian P."/>
            <person name="Vilgalys R."/>
            <person name="Dunand C."/>
            <person name="Henrissat B."/>
            <person name="Grigoriev I.V."/>
            <person name="Hibbett D."/>
            <person name="Nagy L.G."/>
            <person name="Martin F.M."/>
        </authorList>
    </citation>
    <scope>NUCLEOTIDE SEQUENCE</scope>
    <source>
        <strain evidence="2">Prilba</strain>
    </source>
</reference>
<protein>
    <submittedName>
        <fullName evidence="2">Uncharacterized protein</fullName>
    </submittedName>
</protein>
<reference evidence="2" key="1">
    <citation type="submission" date="2019-10" db="EMBL/GenBank/DDBJ databases">
        <authorList>
            <consortium name="DOE Joint Genome Institute"/>
            <person name="Kuo A."/>
            <person name="Miyauchi S."/>
            <person name="Kiss E."/>
            <person name="Drula E."/>
            <person name="Kohler A."/>
            <person name="Sanchez-Garcia M."/>
            <person name="Andreopoulos B."/>
            <person name="Barry K.W."/>
            <person name="Bonito G."/>
            <person name="Buee M."/>
            <person name="Carver A."/>
            <person name="Chen C."/>
            <person name="Cichocki N."/>
            <person name="Clum A."/>
            <person name="Culley D."/>
            <person name="Crous P.W."/>
            <person name="Fauchery L."/>
            <person name="Girlanda M."/>
            <person name="Hayes R."/>
            <person name="Keri Z."/>
            <person name="LaButti K."/>
            <person name="Lipzen A."/>
            <person name="Lombard V."/>
            <person name="Magnuson J."/>
            <person name="Maillard F."/>
            <person name="Morin E."/>
            <person name="Murat C."/>
            <person name="Nolan M."/>
            <person name="Ohm R."/>
            <person name="Pangilinan J."/>
            <person name="Pereira M."/>
            <person name="Perotto S."/>
            <person name="Peter M."/>
            <person name="Riley R."/>
            <person name="Sitrit Y."/>
            <person name="Stielow B."/>
            <person name="Szollosi G."/>
            <person name="Zifcakova L."/>
            <person name="Stursova M."/>
            <person name="Spatafora J.W."/>
            <person name="Tedersoo L."/>
            <person name="Vaario L.-M."/>
            <person name="Yamada A."/>
            <person name="Yan M."/>
            <person name="Wang P."/>
            <person name="Xu J."/>
            <person name="Bruns T."/>
            <person name="Baldrian P."/>
            <person name="Vilgalys R."/>
            <person name="Henrissat B."/>
            <person name="Grigoriev I.V."/>
            <person name="Hibbett D."/>
            <person name="Nagy L.G."/>
            <person name="Martin F.M."/>
        </authorList>
    </citation>
    <scope>NUCLEOTIDE SEQUENCE</scope>
    <source>
        <strain evidence="2">Prilba</strain>
    </source>
</reference>
<evidence type="ECO:0000313" key="2">
    <source>
        <dbReference type="EMBL" id="KAF8482797.1"/>
    </source>
</evidence>
<accession>A0A9P5TAX9</accession>
<gene>
    <name evidence="2" type="ORF">DFH94DRAFT_381453</name>
</gene>
<proteinExistence type="predicted"/>
<dbReference type="EMBL" id="WHVB01000005">
    <property type="protein sequence ID" value="KAF8482797.1"/>
    <property type="molecule type" value="Genomic_DNA"/>
</dbReference>
<dbReference type="AlphaFoldDB" id="A0A9P5TAX9"/>
<keyword evidence="3" id="KW-1185">Reference proteome</keyword>
<evidence type="ECO:0000256" key="1">
    <source>
        <dbReference type="SAM" id="MobiDB-lite"/>
    </source>
</evidence>
<name>A0A9P5TAX9_9AGAM</name>
<organism evidence="2 3">
    <name type="scientific">Russula ochroleuca</name>
    <dbReference type="NCBI Taxonomy" id="152965"/>
    <lineage>
        <taxon>Eukaryota</taxon>
        <taxon>Fungi</taxon>
        <taxon>Dikarya</taxon>
        <taxon>Basidiomycota</taxon>
        <taxon>Agaricomycotina</taxon>
        <taxon>Agaricomycetes</taxon>
        <taxon>Russulales</taxon>
        <taxon>Russulaceae</taxon>
        <taxon>Russula</taxon>
    </lineage>
</organism>